<evidence type="ECO:0000313" key="4">
    <source>
        <dbReference type="Proteomes" id="UP000318661"/>
    </source>
</evidence>
<dbReference type="PROSITE" id="PS00923">
    <property type="entry name" value="ASP_GLU_RACEMASE_1"/>
    <property type="match status" value="1"/>
</dbReference>
<comment type="similarity">
    <text evidence="1">Belongs to the aspartate/glutamate racemases family.</text>
</comment>
<protein>
    <submittedName>
        <fullName evidence="3">Amino acid racemase</fullName>
        <ecNumber evidence="3">5.1.1.-</ecNumber>
    </submittedName>
</protein>
<reference evidence="3 4" key="1">
    <citation type="journal article" date="2019" name="Nat. Microbiol.">
        <title>Mediterranean grassland soil C-N compound turnover is dependent on rainfall and depth, and is mediated by genomically divergent microorganisms.</title>
        <authorList>
            <person name="Diamond S."/>
            <person name="Andeer P.F."/>
            <person name="Li Z."/>
            <person name="Crits-Christoph A."/>
            <person name="Burstein D."/>
            <person name="Anantharaman K."/>
            <person name="Lane K.R."/>
            <person name="Thomas B.C."/>
            <person name="Pan C."/>
            <person name="Northen T.R."/>
            <person name="Banfield J.F."/>
        </authorList>
    </citation>
    <scope>NUCLEOTIDE SEQUENCE [LARGE SCALE GENOMIC DNA]</scope>
    <source>
        <strain evidence="3">NP_2</strain>
    </source>
</reference>
<comment type="caution">
    <text evidence="3">The sequence shown here is derived from an EMBL/GenBank/DDBJ whole genome shotgun (WGS) entry which is preliminary data.</text>
</comment>
<dbReference type="Gene3D" id="3.40.50.1860">
    <property type="match status" value="2"/>
</dbReference>
<dbReference type="InterPro" id="IPR001920">
    <property type="entry name" value="Asp/Glu_race"/>
</dbReference>
<dbReference type="InterPro" id="IPR015942">
    <property type="entry name" value="Asp/Glu/hydantoin_racemase"/>
</dbReference>
<keyword evidence="2 3" id="KW-0413">Isomerase</keyword>
<organism evidence="3 4">
    <name type="scientific">Candidatus Segetimicrobium genomatis</name>
    <dbReference type="NCBI Taxonomy" id="2569760"/>
    <lineage>
        <taxon>Bacteria</taxon>
        <taxon>Bacillati</taxon>
        <taxon>Candidatus Sysuimicrobiota</taxon>
        <taxon>Candidatus Sysuimicrobiia</taxon>
        <taxon>Candidatus Sysuimicrobiales</taxon>
        <taxon>Candidatus Segetimicrobiaceae</taxon>
        <taxon>Candidatus Segetimicrobium</taxon>
    </lineage>
</organism>
<evidence type="ECO:0000256" key="1">
    <source>
        <dbReference type="ARBA" id="ARBA00007847"/>
    </source>
</evidence>
<evidence type="ECO:0000256" key="2">
    <source>
        <dbReference type="ARBA" id="ARBA00023235"/>
    </source>
</evidence>
<dbReference type="Pfam" id="PF01177">
    <property type="entry name" value="Asp_Glu_race"/>
    <property type="match status" value="1"/>
</dbReference>
<dbReference type="PANTHER" id="PTHR21198">
    <property type="entry name" value="GLUTAMATE RACEMASE"/>
    <property type="match status" value="1"/>
</dbReference>
<dbReference type="GO" id="GO:0047661">
    <property type="term" value="F:amino-acid racemase activity"/>
    <property type="evidence" value="ECO:0007669"/>
    <property type="project" value="InterPro"/>
</dbReference>
<dbReference type="AlphaFoldDB" id="A0A537L8U9"/>
<dbReference type="EMBL" id="VBAJ01000271">
    <property type="protein sequence ID" value="TMJ04127.1"/>
    <property type="molecule type" value="Genomic_DNA"/>
</dbReference>
<accession>A0A537L8U9</accession>
<evidence type="ECO:0000313" key="3">
    <source>
        <dbReference type="EMBL" id="TMJ04127.1"/>
    </source>
</evidence>
<dbReference type="PANTHER" id="PTHR21198:SF7">
    <property type="entry name" value="ASPARTATE-GLUTAMATE RACEMASE FAMILY"/>
    <property type="match status" value="1"/>
</dbReference>
<name>A0A537L8U9_9BACT</name>
<dbReference type="InterPro" id="IPR018187">
    <property type="entry name" value="Asp/Glu_racemase_AS_1"/>
</dbReference>
<dbReference type="EC" id="5.1.1.-" evidence="3"/>
<proteinExistence type="inferred from homology"/>
<gene>
    <name evidence="3" type="ORF">E6G99_10790</name>
</gene>
<sequence>MADKVIGVLGGMGPWATLDLFEKILRLTPAQVDQDHFRLVIDNNPKIPDRSPAILGDGEDPTPALVATAKNLQQAGADFLVIPCNTAHFFYERIAAAVSIPVLHIMDEVATAAREAVPDVRVLGVLATEATMTSGLYQRACGRGGIEVVGPDPAGQRVVNRAIYGVKAGQMGPEVTQGLVRVATHLLAQGAQAVVLGCTELPYVMKPHDLQVPLLDSNLVLARAAVRLATGTPQHASTR</sequence>
<dbReference type="SUPFAM" id="SSF53681">
    <property type="entry name" value="Aspartate/glutamate racemase"/>
    <property type="match status" value="2"/>
</dbReference>
<dbReference type="NCBIfam" id="TIGR00035">
    <property type="entry name" value="asp_race"/>
    <property type="match status" value="1"/>
</dbReference>
<dbReference type="Proteomes" id="UP000318661">
    <property type="component" value="Unassembled WGS sequence"/>
</dbReference>
<dbReference type="InterPro" id="IPR004380">
    <property type="entry name" value="Asp_race"/>
</dbReference>